<dbReference type="STRING" id="329046.A0A1Y2BQY7"/>
<evidence type="ECO:0000256" key="1">
    <source>
        <dbReference type="SAM" id="SignalP"/>
    </source>
</evidence>
<evidence type="ECO:0000313" key="2">
    <source>
        <dbReference type="EMBL" id="ORY37037.1"/>
    </source>
</evidence>
<dbReference type="OrthoDB" id="16824at2759"/>
<reference evidence="2 3" key="1">
    <citation type="submission" date="2016-07" db="EMBL/GenBank/DDBJ databases">
        <title>Pervasive Adenine N6-methylation of Active Genes in Fungi.</title>
        <authorList>
            <consortium name="DOE Joint Genome Institute"/>
            <person name="Mondo S.J."/>
            <person name="Dannebaum R.O."/>
            <person name="Kuo R.C."/>
            <person name="Labutti K."/>
            <person name="Haridas S."/>
            <person name="Kuo A."/>
            <person name="Salamov A."/>
            <person name="Ahrendt S.R."/>
            <person name="Lipzen A."/>
            <person name="Sullivan W."/>
            <person name="Andreopoulos W.B."/>
            <person name="Clum A."/>
            <person name="Lindquist E."/>
            <person name="Daum C."/>
            <person name="Ramamoorthy G.K."/>
            <person name="Gryganskyi A."/>
            <person name="Culley D."/>
            <person name="Magnuson J.K."/>
            <person name="James T.Y."/>
            <person name="O'Malley M.A."/>
            <person name="Stajich J.E."/>
            <person name="Spatafora J.W."/>
            <person name="Visel A."/>
            <person name="Grigoriev I.V."/>
        </authorList>
    </citation>
    <scope>NUCLEOTIDE SEQUENCE [LARGE SCALE GENOMIC DNA]</scope>
    <source>
        <strain evidence="2 3">JEL800</strain>
    </source>
</reference>
<comment type="caution">
    <text evidence="2">The sequence shown here is derived from an EMBL/GenBank/DDBJ whole genome shotgun (WGS) entry which is preliminary data.</text>
</comment>
<keyword evidence="3" id="KW-1185">Reference proteome</keyword>
<dbReference type="AlphaFoldDB" id="A0A1Y2BQY7"/>
<dbReference type="InterPro" id="IPR013726">
    <property type="entry name" value="Mitofissin"/>
</dbReference>
<gene>
    <name evidence="2" type="ORF">BCR33DRAFT_663743</name>
</gene>
<dbReference type="GO" id="GO:0005737">
    <property type="term" value="C:cytoplasm"/>
    <property type="evidence" value="ECO:0007669"/>
    <property type="project" value="TreeGrafter"/>
</dbReference>
<protein>
    <submittedName>
        <fullName evidence="2">Uncharacterized protein</fullName>
    </submittedName>
</protein>
<dbReference type="Pfam" id="PF08520">
    <property type="entry name" value="Mitofissin"/>
    <property type="match status" value="1"/>
</dbReference>
<accession>A0A1Y2BQY7</accession>
<organism evidence="2 3">
    <name type="scientific">Rhizoclosmatium globosum</name>
    <dbReference type="NCBI Taxonomy" id="329046"/>
    <lineage>
        <taxon>Eukaryota</taxon>
        <taxon>Fungi</taxon>
        <taxon>Fungi incertae sedis</taxon>
        <taxon>Chytridiomycota</taxon>
        <taxon>Chytridiomycota incertae sedis</taxon>
        <taxon>Chytridiomycetes</taxon>
        <taxon>Chytridiales</taxon>
        <taxon>Chytriomycetaceae</taxon>
        <taxon>Rhizoclosmatium</taxon>
    </lineage>
</organism>
<dbReference type="PANTHER" id="PTHR28075">
    <property type="entry name" value="CHROMOSOME 16, WHOLE GENOME SHOTGUN SEQUENCE"/>
    <property type="match status" value="1"/>
</dbReference>
<dbReference type="PANTHER" id="PTHR28075:SF1">
    <property type="entry name" value="DUF1748-DOMAIN-CONTAINING PROTEIN"/>
    <property type="match status" value="1"/>
</dbReference>
<sequence length="74" mass="8071">MGTIGRVLSFAFEATLVSTALAGAMRTAGVSVNEKKIEPEALRGVVSAYFGVGDWVLDTTAKQIKNYPDYFKRR</sequence>
<name>A0A1Y2BQY7_9FUNG</name>
<keyword evidence="1" id="KW-0732">Signal</keyword>
<proteinExistence type="predicted"/>
<feature type="signal peptide" evidence="1">
    <location>
        <begin position="1"/>
        <end position="22"/>
    </location>
</feature>
<dbReference type="Proteomes" id="UP000193642">
    <property type="component" value="Unassembled WGS sequence"/>
</dbReference>
<feature type="chain" id="PRO_5010990126" evidence="1">
    <location>
        <begin position="23"/>
        <end position="74"/>
    </location>
</feature>
<evidence type="ECO:0000313" key="3">
    <source>
        <dbReference type="Proteomes" id="UP000193642"/>
    </source>
</evidence>
<dbReference type="EMBL" id="MCGO01000052">
    <property type="protein sequence ID" value="ORY37037.1"/>
    <property type="molecule type" value="Genomic_DNA"/>
</dbReference>